<dbReference type="InterPro" id="IPR005490">
    <property type="entry name" value="LD_TPept_cat_dom"/>
</dbReference>
<keyword evidence="3" id="KW-0808">Transferase</keyword>
<feature type="domain" description="L,D-TPase catalytic" evidence="8">
    <location>
        <begin position="45"/>
        <end position="167"/>
    </location>
</feature>
<gene>
    <name evidence="9" type="ORF">LHA_1788</name>
</gene>
<dbReference type="PROSITE" id="PS52029">
    <property type="entry name" value="LD_TPASE"/>
    <property type="match status" value="1"/>
</dbReference>
<evidence type="ECO:0000313" key="9">
    <source>
        <dbReference type="EMBL" id="CEK10821.1"/>
    </source>
</evidence>
<dbReference type="GO" id="GO:0008360">
    <property type="term" value="P:regulation of cell shape"/>
    <property type="evidence" value="ECO:0007669"/>
    <property type="project" value="UniProtKB-UniRule"/>
</dbReference>
<evidence type="ECO:0000256" key="3">
    <source>
        <dbReference type="ARBA" id="ARBA00022679"/>
    </source>
</evidence>
<dbReference type="OrthoDB" id="463216at2"/>
<keyword evidence="6 7" id="KW-0961">Cell wall biogenesis/degradation</keyword>
<dbReference type="Pfam" id="PF03734">
    <property type="entry name" value="YkuD"/>
    <property type="match status" value="1"/>
</dbReference>
<evidence type="ECO:0000259" key="8">
    <source>
        <dbReference type="PROSITE" id="PS52029"/>
    </source>
</evidence>
<evidence type="ECO:0000256" key="5">
    <source>
        <dbReference type="ARBA" id="ARBA00022984"/>
    </source>
</evidence>
<dbReference type="HOGENOM" id="CLU_141579_0_0_6"/>
<dbReference type="GO" id="GO:0018104">
    <property type="term" value="P:peptidoglycan-protein cross-linking"/>
    <property type="evidence" value="ECO:0007669"/>
    <property type="project" value="TreeGrafter"/>
</dbReference>
<accession>A0A0A8UTG5</accession>
<keyword evidence="5 7" id="KW-0573">Peptidoglycan synthesis</keyword>
<evidence type="ECO:0000256" key="4">
    <source>
        <dbReference type="ARBA" id="ARBA00022960"/>
    </source>
</evidence>
<feature type="active site" description="Nucleophile" evidence="7">
    <location>
        <position position="142"/>
    </location>
</feature>
<evidence type="ECO:0000256" key="1">
    <source>
        <dbReference type="ARBA" id="ARBA00004752"/>
    </source>
</evidence>
<dbReference type="GO" id="GO:0071972">
    <property type="term" value="F:peptidoglycan L,D-transpeptidase activity"/>
    <property type="evidence" value="ECO:0007669"/>
    <property type="project" value="TreeGrafter"/>
</dbReference>
<sequence>MEGRKTRRYWPIALLGFILFYFGAEKDIYASSFMSNGPYLTLASNTFIFNPRSLTWKAIQNGKLVRSGKASGGSKYCKDIGRSCRTPSGTYSIISKGSASCRSSRYPRPHGGAKMPYCMFFSKNYAIHGSYDVPNYNASHGCIRVRPGDALWLHRNFIRIGTKVVVQPY</sequence>
<evidence type="ECO:0000256" key="6">
    <source>
        <dbReference type="ARBA" id="ARBA00023316"/>
    </source>
</evidence>
<dbReference type="SUPFAM" id="SSF141523">
    <property type="entry name" value="L,D-transpeptidase catalytic domain-like"/>
    <property type="match status" value="1"/>
</dbReference>
<dbReference type="CDD" id="cd16913">
    <property type="entry name" value="YkuD_like"/>
    <property type="match status" value="1"/>
</dbReference>
<reference evidence="10" key="1">
    <citation type="submission" date="2014-09" db="EMBL/GenBank/DDBJ databases">
        <authorList>
            <person name="Gomez-Valero L."/>
        </authorList>
    </citation>
    <scope>NUCLEOTIDE SEQUENCE [LARGE SCALE GENOMIC DNA]</scope>
    <source>
        <strain evidence="10">ATCC35250</strain>
    </source>
</reference>
<dbReference type="GO" id="GO:0005576">
    <property type="term" value="C:extracellular region"/>
    <property type="evidence" value="ECO:0007669"/>
    <property type="project" value="TreeGrafter"/>
</dbReference>
<comment type="similarity">
    <text evidence="2">Belongs to the YkuD family.</text>
</comment>
<dbReference type="InterPro" id="IPR038063">
    <property type="entry name" value="Transpep_catalytic_dom"/>
</dbReference>
<comment type="pathway">
    <text evidence="1 7">Cell wall biogenesis; peptidoglycan biosynthesis.</text>
</comment>
<keyword evidence="10" id="KW-1185">Reference proteome</keyword>
<dbReference type="EMBL" id="LN681225">
    <property type="protein sequence ID" value="CEK10821.1"/>
    <property type="molecule type" value="Genomic_DNA"/>
</dbReference>
<dbReference type="STRING" id="449.LHA_1788"/>
<dbReference type="PANTHER" id="PTHR30582">
    <property type="entry name" value="L,D-TRANSPEPTIDASE"/>
    <property type="match status" value="1"/>
</dbReference>
<organism evidence="9 10">
    <name type="scientific">Legionella hackeliae</name>
    <dbReference type="NCBI Taxonomy" id="449"/>
    <lineage>
        <taxon>Bacteria</taxon>
        <taxon>Pseudomonadati</taxon>
        <taxon>Pseudomonadota</taxon>
        <taxon>Gammaproteobacteria</taxon>
        <taxon>Legionellales</taxon>
        <taxon>Legionellaceae</taxon>
        <taxon>Legionella</taxon>
    </lineage>
</organism>
<proteinExistence type="inferred from homology"/>
<dbReference type="Gene3D" id="2.40.440.10">
    <property type="entry name" value="L,D-transpeptidase catalytic domain-like"/>
    <property type="match status" value="1"/>
</dbReference>
<feature type="active site" description="Proton donor/acceptor" evidence="7">
    <location>
        <position position="128"/>
    </location>
</feature>
<dbReference type="GO" id="GO:0016740">
    <property type="term" value="F:transferase activity"/>
    <property type="evidence" value="ECO:0007669"/>
    <property type="project" value="UniProtKB-KW"/>
</dbReference>
<evidence type="ECO:0000256" key="7">
    <source>
        <dbReference type="PROSITE-ProRule" id="PRU01373"/>
    </source>
</evidence>
<dbReference type="AlphaFoldDB" id="A0A0A8UTG5"/>
<dbReference type="KEGG" id="lha:LHA_1788"/>
<dbReference type="Proteomes" id="UP000032803">
    <property type="component" value="Chromosome I"/>
</dbReference>
<name>A0A0A8UTG5_LEGHA</name>
<keyword evidence="4 7" id="KW-0133">Cell shape</keyword>
<evidence type="ECO:0000313" key="10">
    <source>
        <dbReference type="Proteomes" id="UP000032803"/>
    </source>
</evidence>
<evidence type="ECO:0000256" key="2">
    <source>
        <dbReference type="ARBA" id="ARBA00005992"/>
    </source>
</evidence>
<dbReference type="InterPro" id="IPR050979">
    <property type="entry name" value="LD-transpeptidase"/>
</dbReference>
<dbReference type="PANTHER" id="PTHR30582:SF2">
    <property type="entry name" value="L,D-TRANSPEPTIDASE YCIB-RELATED"/>
    <property type="match status" value="1"/>
</dbReference>
<dbReference type="PATRIC" id="fig|449.7.peg.2340"/>
<dbReference type="GO" id="GO:0071555">
    <property type="term" value="P:cell wall organization"/>
    <property type="evidence" value="ECO:0007669"/>
    <property type="project" value="UniProtKB-UniRule"/>
</dbReference>
<dbReference type="UniPathway" id="UPA00219"/>
<protein>
    <submittedName>
        <fullName evidence="9">Enhanced entry protein EnhA</fullName>
    </submittedName>
</protein>